<name>A0A0L0JIX1_9ACTN</name>
<accession>A0A0L0JIX1</accession>
<dbReference type="InterPro" id="IPR016039">
    <property type="entry name" value="Thiolase-like"/>
</dbReference>
<dbReference type="Gene3D" id="3.40.50.720">
    <property type="entry name" value="NAD(P)-binding Rossmann-like Domain"/>
    <property type="match status" value="1"/>
</dbReference>
<dbReference type="PANTHER" id="PTHR43775">
    <property type="entry name" value="FATTY ACID SYNTHASE"/>
    <property type="match status" value="1"/>
</dbReference>
<dbReference type="Gene3D" id="3.40.47.10">
    <property type="match status" value="1"/>
</dbReference>
<dbReference type="GO" id="GO:0017000">
    <property type="term" value="P:antibiotic biosynthetic process"/>
    <property type="evidence" value="ECO:0007669"/>
    <property type="project" value="UniProtKB-ARBA"/>
</dbReference>
<keyword evidence="1" id="KW-0596">Phosphopantetheine</keyword>
<feature type="non-terminal residue" evidence="6">
    <location>
        <position position="548"/>
    </location>
</feature>
<keyword evidence="2" id="KW-0597">Phosphoprotein</keyword>
<sequence length="548" mass="56562">MVQALGDCGITARVWCVTRGAVSVGSGDRVVSPVQTALWGLGRSAALDLPVRWGGLVDLPVVFDERTGGLLRRVLTGDEDQVAVRESGVYGRRLVRAGGSGAAGAEARLSGSVLITGGTGGLGGHVARWAVARGAEHVVLVSRRGEQADGVSGLREELMALGAGVTVEACDVADREALAAVLGAIPGEFPLTAVVHAAGIGDHHAPVEGLEFERLDAVLRAKMVSAWHLHELTAGLELQAFVLFSSGAASWGAGGQAAYAAANAFLDGLAGYRHGAGLAATSVAWGLWAGPGMGAADVDSVEGYRRRGVFPMEPGLAMAALERAVGDGSVTLTVTNTDWERFAPSFTVERPSALLSGIPEVRKALALSGVQPGGESALRRRLSGLGEKERTRALLDLVRREAAVTLGFDNADALPQGRAFRDVGFDSLTAVELRNKLASATGLVLPASLVFDYPTPAALAEHLGSELLGTVEAAPVTPVITAALDEPIAIVGMGCRFPGGVSSPEQLWDAVVSSVDAMSEFPADRGWDLVGDDFARVGGFVEDVAGFD</sequence>
<protein>
    <submittedName>
        <fullName evidence="6">Polyketide synthase</fullName>
    </submittedName>
</protein>
<dbReference type="SUPFAM" id="SSF47336">
    <property type="entry name" value="ACP-like"/>
    <property type="match status" value="1"/>
</dbReference>
<dbReference type="GO" id="GO:0004312">
    <property type="term" value="F:fatty acid synthase activity"/>
    <property type="evidence" value="ECO:0007669"/>
    <property type="project" value="TreeGrafter"/>
</dbReference>
<dbReference type="PANTHER" id="PTHR43775:SF51">
    <property type="entry name" value="INACTIVE PHENOLPHTHIOCEROL SYNTHESIS POLYKETIDE SYNTHASE TYPE I PKS1-RELATED"/>
    <property type="match status" value="1"/>
</dbReference>
<evidence type="ECO:0000259" key="5">
    <source>
        <dbReference type="PROSITE" id="PS50075"/>
    </source>
</evidence>
<dbReference type="PROSITE" id="PS50075">
    <property type="entry name" value="CARRIER"/>
    <property type="match status" value="1"/>
</dbReference>
<comment type="caution">
    <text evidence="6">The sequence shown here is derived from an EMBL/GenBank/DDBJ whole genome shotgun (WGS) entry which is preliminary data.</text>
</comment>
<dbReference type="InterPro" id="IPR006162">
    <property type="entry name" value="Ppantetheine_attach_site"/>
</dbReference>
<dbReference type="SMART" id="SM01294">
    <property type="entry name" value="PKS_PP_betabranch"/>
    <property type="match status" value="1"/>
</dbReference>
<dbReference type="Pfam" id="PF00109">
    <property type="entry name" value="ketoacyl-synt"/>
    <property type="match status" value="1"/>
</dbReference>
<dbReference type="GO" id="GO:0006633">
    <property type="term" value="P:fatty acid biosynthetic process"/>
    <property type="evidence" value="ECO:0007669"/>
    <property type="project" value="TreeGrafter"/>
</dbReference>
<gene>
    <name evidence="6" type="ORF">IQ63_40645</name>
</gene>
<dbReference type="InterPro" id="IPR020806">
    <property type="entry name" value="PKS_PP-bd"/>
</dbReference>
<evidence type="ECO:0000313" key="6">
    <source>
        <dbReference type="EMBL" id="KND25414.1"/>
    </source>
</evidence>
<evidence type="ECO:0000256" key="3">
    <source>
        <dbReference type="ARBA" id="ARBA00022679"/>
    </source>
</evidence>
<dbReference type="Pfam" id="PF08659">
    <property type="entry name" value="KR"/>
    <property type="match status" value="1"/>
</dbReference>
<keyword evidence="4" id="KW-0511">Multifunctional enzyme</keyword>
<evidence type="ECO:0000256" key="4">
    <source>
        <dbReference type="ARBA" id="ARBA00023268"/>
    </source>
</evidence>
<dbReference type="InterPro" id="IPR050091">
    <property type="entry name" value="PKS_NRPS_Biosynth_Enz"/>
</dbReference>
<dbReference type="InterPro" id="IPR036291">
    <property type="entry name" value="NAD(P)-bd_dom_sf"/>
</dbReference>
<dbReference type="GO" id="GO:0031177">
    <property type="term" value="F:phosphopantetheine binding"/>
    <property type="evidence" value="ECO:0007669"/>
    <property type="project" value="InterPro"/>
</dbReference>
<dbReference type="FunFam" id="1.10.1200.10:FF:000007">
    <property type="entry name" value="Probable polyketide synthase pks17"/>
    <property type="match status" value="1"/>
</dbReference>
<dbReference type="InterPro" id="IPR013968">
    <property type="entry name" value="PKS_KR"/>
</dbReference>
<dbReference type="InterPro" id="IPR009081">
    <property type="entry name" value="PP-bd_ACP"/>
</dbReference>
<dbReference type="Pfam" id="PF00550">
    <property type="entry name" value="PP-binding"/>
    <property type="match status" value="1"/>
</dbReference>
<proteinExistence type="predicted"/>
<dbReference type="CDD" id="cd08952">
    <property type="entry name" value="KR_1_SDR_x"/>
    <property type="match status" value="1"/>
</dbReference>
<dbReference type="InterPro" id="IPR057326">
    <property type="entry name" value="KR_dom"/>
</dbReference>
<evidence type="ECO:0000313" key="7">
    <source>
        <dbReference type="Proteomes" id="UP000037151"/>
    </source>
</evidence>
<dbReference type="SUPFAM" id="SSF51735">
    <property type="entry name" value="NAD(P)-binding Rossmann-fold domains"/>
    <property type="match status" value="2"/>
</dbReference>
<dbReference type="SMART" id="SM00822">
    <property type="entry name" value="PKS_KR"/>
    <property type="match status" value="1"/>
</dbReference>
<dbReference type="InterPro" id="IPR014030">
    <property type="entry name" value="Ketoacyl_synth_N"/>
</dbReference>
<dbReference type="Proteomes" id="UP000037151">
    <property type="component" value="Unassembled WGS sequence"/>
</dbReference>
<organism evidence="6 7">
    <name type="scientific">Streptomyces acidiscabies</name>
    <dbReference type="NCBI Taxonomy" id="42234"/>
    <lineage>
        <taxon>Bacteria</taxon>
        <taxon>Bacillati</taxon>
        <taxon>Actinomycetota</taxon>
        <taxon>Actinomycetes</taxon>
        <taxon>Kitasatosporales</taxon>
        <taxon>Streptomycetaceae</taxon>
        <taxon>Streptomyces</taxon>
    </lineage>
</organism>
<dbReference type="EMBL" id="JPPY01000224">
    <property type="protein sequence ID" value="KND25414.1"/>
    <property type="molecule type" value="Genomic_DNA"/>
</dbReference>
<evidence type="ECO:0000256" key="2">
    <source>
        <dbReference type="ARBA" id="ARBA00022553"/>
    </source>
</evidence>
<dbReference type="AlphaFoldDB" id="A0A0L0JIX1"/>
<feature type="domain" description="Carrier" evidence="5">
    <location>
        <begin position="392"/>
        <end position="467"/>
    </location>
</feature>
<evidence type="ECO:0000256" key="1">
    <source>
        <dbReference type="ARBA" id="ARBA00022450"/>
    </source>
</evidence>
<dbReference type="SMART" id="SM00823">
    <property type="entry name" value="PKS_PP"/>
    <property type="match status" value="1"/>
</dbReference>
<dbReference type="Gene3D" id="1.10.1200.10">
    <property type="entry name" value="ACP-like"/>
    <property type="match status" value="1"/>
</dbReference>
<reference evidence="7" key="1">
    <citation type="submission" date="2014-07" db="EMBL/GenBank/DDBJ databases">
        <title>Genome sequencing of plant-pathogenic Streptomyces species.</title>
        <authorList>
            <person name="Harrison J."/>
            <person name="Sapp M."/>
            <person name="Thwaites R."/>
            <person name="Studholme D.J."/>
        </authorList>
    </citation>
    <scope>NUCLEOTIDE SEQUENCE [LARGE SCALE GENOMIC DNA]</scope>
    <source>
        <strain evidence="7">NCPPB 4445</strain>
    </source>
</reference>
<dbReference type="SUPFAM" id="SSF53901">
    <property type="entry name" value="Thiolase-like"/>
    <property type="match status" value="1"/>
</dbReference>
<keyword evidence="3" id="KW-0808">Transferase</keyword>
<dbReference type="PROSITE" id="PS00012">
    <property type="entry name" value="PHOSPHOPANTETHEINE"/>
    <property type="match status" value="1"/>
</dbReference>
<dbReference type="InterPro" id="IPR036736">
    <property type="entry name" value="ACP-like_sf"/>
</dbReference>